<gene>
    <name evidence="2" type="ORF">OL599_10475</name>
</gene>
<dbReference type="AlphaFoldDB" id="A0AA41YME5"/>
<dbReference type="RefSeq" id="WP_264713681.1">
    <property type="nucleotide sequence ID" value="NZ_JAPDNT010000006.1"/>
</dbReference>
<keyword evidence="1" id="KW-0812">Transmembrane</keyword>
<keyword evidence="1" id="KW-1133">Transmembrane helix</keyword>
<feature type="transmembrane region" description="Helical" evidence="1">
    <location>
        <begin position="228"/>
        <end position="246"/>
    </location>
</feature>
<comment type="caution">
    <text evidence="2">The sequence shown here is derived from an EMBL/GenBank/DDBJ whole genome shotgun (WGS) entry which is preliminary data.</text>
</comment>
<proteinExistence type="predicted"/>
<feature type="transmembrane region" description="Helical" evidence="1">
    <location>
        <begin position="53"/>
        <end position="76"/>
    </location>
</feature>
<dbReference type="Pfam" id="PF09948">
    <property type="entry name" value="PpoB2"/>
    <property type="match status" value="1"/>
</dbReference>
<dbReference type="Proteomes" id="UP001165679">
    <property type="component" value="Unassembled WGS sequence"/>
</dbReference>
<evidence type="ECO:0000313" key="3">
    <source>
        <dbReference type="Proteomes" id="UP001165679"/>
    </source>
</evidence>
<accession>A0AA41YME5</accession>
<feature type="transmembrane region" description="Helical" evidence="1">
    <location>
        <begin position="88"/>
        <end position="112"/>
    </location>
</feature>
<name>A0AA41YME5_9PROT</name>
<feature type="transmembrane region" description="Helical" evidence="1">
    <location>
        <begin position="192"/>
        <end position="216"/>
    </location>
</feature>
<keyword evidence="3" id="KW-1185">Reference proteome</keyword>
<sequence length="285" mass="30212">MERAQTDRLLVQRNVILGLLLALAAAAWVLLAWQGMDMAMTSPTMGLRAPLFLAIWVVMMVAMMFPTAAPMILTFHKVQASRRQRGEAFVATWVFVAAYLLVWTLSGVAAYAGALAAEAVAARVALSPAAAARIGGAVLVAAGLYQVTPFKDLCLSKCRTPIGFIMTSWRDGVAGALRMGVLHGAYCLGCCWLLFVILFPLGIMNVVAMAVITLVIFAEKTLPWRRRVARVTAAALVGYGAVVLAAPQALPTFMATDGTAATAVAAPMDMQNMPMPASATAPARQ</sequence>
<organism evidence="2 3">
    <name type="scientific">Limobrevibacterium gyesilva</name>
    <dbReference type="NCBI Taxonomy" id="2991712"/>
    <lineage>
        <taxon>Bacteria</taxon>
        <taxon>Pseudomonadati</taxon>
        <taxon>Pseudomonadota</taxon>
        <taxon>Alphaproteobacteria</taxon>
        <taxon>Acetobacterales</taxon>
        <taxon>Acetobacteraceae</taxon>
        <taxon>Limobrevibacterium</taxon>
    </lineage>
</organism>
<evidence type="ECO:0000313" key="2">
    <source>
        <dbReference type="EMBL" id="MCW3474997.1"/>
    </source>
</evidence>
<protein>
    <submittedName>
        <fullName evidence="2">DUF2182 domain-containing protein</fullName>
    </submittedName>
</protein>
<reference evidence="2" key="2">
    <citation type="submission" date="2022-10" db="EMBL/GenBank/DDBJ databases">
        <authorList>
            <person name="Trinh H.N."/>
        </authorList>
    </citation>
    <scope>NUCLEOTIDE SEQUENCE</scope>
    <source>
        <strain evidence="2">RN2-1</strain>
    </source>
</reference>
<reference evidence="2" key="1">
    <citation type="submission" date="2022-09" db="EMBL/GenBank/DDBJ databases">
        <title>Rhodovastum sp. nov. RN2-1 isolated from soil in Seongnam, South Korea.</title>
        <authorList>
            <person name="Le N.T."/>
        </authorList>
    </citation>
    <scope>NUCLEOTIDE SEQUENCE</scope>
    <source>
        <strain evidence="2">RN2-1</strain>
    </source>
</reference>
<dbReference type="InterPro" id="IPR018688">
    <property type="entry name" value="PpoB2-like"/>
</dbReference>
<feature type="transmembrane region" description="Helical" evidence="1">
    <location>
        <begin position="15"/>
        <end position="33"/>
    </location>
</feature>
<evidence type="ECO:0000256" key="1">
    <source>
        <dbReference type="SAM" id="Phobius"/>
    </source>
</evidence>
<feature type="transmembrane region" description="Helical" evidence="1">
    <location>
        <begin position="124"/>
        <end position="147"/>
    </location>
</feature>
<keyword evidence="1" id="KW-0472">Membrane</keyword>
<dbReference type="EMBL" id="JAPDNT010000006">
    <property type="protein sequence ID" value="MCW3474997.1"/>
    <property type="molecule type" value="Genomic_DNA"/>
</dbReference>